<dbReference type="SUPFAM" id="SSF63999">
    <property type="entry name" value="Thiamin pyrophosphokinase, catalytic domain"/>
    <property type="match status" value="1"/>
</dbReference>
<dbReference type="GO" id="GO:0005524">
    <property type="term" value="F:ATP binding"/>
    <property type="evidence" value="ECO:0007669"/>
    <property type="project" value="UniProtKB-KW"/>
</dbReference>
<evidence type="ECO:0000259" key="5">
    <source>
        <dbReference type="Pfam" id="PF04263"/>
    </source>
</evidence>
<keyword evidence="2" id="KW-0547">Nucleotide-binding</keyword>
<dbReference type="GO" id="GO:0009229">
    <property type="term" value="P:thiamine diphosphate biosynthetic process"/>
    <property type="evidence" value="ECO:0007669"/>
    <property type="project" value="InterPro"/>
</dbReference>
<sequence>MQASFGDDNKTALIKTSGVLLIVGGGNVEMGLLKELKNAGTMVIAADGGANACARAKIVPDAIIGDMDSLDGRGDWEQKTRIIEITEQQTTDFEKCLYSSQAPLTIGLGLTGKRLDHTLAALDVMLRYGKERRIVLVDETDLAMLANSAFSFAVSPGDRVSIHPLERVVFTCSKGLKYPLDGLELAPGERSGTSNMATNGRFTIEPAPEEKGAWLLLLDKRHLAPLILKLTR</sequence>
<dbReference type="CDD" id="cd07995">
    <property type="entry name" value="TPK"/>
    <property type="match status" value="1"/>
</dbReference>
<dbReference type="Pfam" id="PF04263">
    <property type="entry name" value="TPK_catalytic"/>
    <property type="match status" value="1"/>
</dbReference>
<evidence type="ECO:0000256" key="3">
    <source>
        <dbReference type="ARBA" id="ARBA00022777"/>
    </source>
</evidence>
<evidence type="ECO:0000256" key="4">
    <source>
        <dbReference type="ARBA" id="ARBA00022840"/>
    </source>
</evidence>
<dbReference type="GO" id="GO:0006772">
    <property type="term" value="P:thiamine metabolic process"/>
    <property type="evidence" value="ECO:0007669"/>
    <property type="project" value="InterPro"/>
</dbReference>
<dbReference type="InterPro" id="IPR036759">
    <property type="entry name" value="TPK_catalytic_sf"/>
</dbReference>
<dbReference type="EMBL" id="UOEO01000092">
    <property type="protein sequence ID" value="VAW18597.1"/>
    <property type="molecule type" value="Genomic_DNA"/>
</dbReference>
<dbReference type="PANTHER" id="PTHR41299">
    <property type="entry name" value="THIAMINE PYROPHOSPHOKINASE"/>
    <property type="match status" value="1"/>
</dbReference>
<dbReference type="InterPro" id="IPR053149">
    <property type="entry name" value="TPK"/>
</dbReference>
<dbReference type="GO" id="GO:0016301">
    <property type="term" value="F:kinase activity"/>
    <property type="evidence" value="ECO:0007669"/>
    <property type="project" value="UniProtKB-KW"/>
</dbReference>
<dbReference type="InterPro" id="IPR007371">
    <property type="entry name" value="TPK_catalytic"/>
</dbReference>
<organism evidence="6">
    <name type="scientific">hydrothermal vent metagenome</name>
    <dbReference type="NCBI Taxonomy" id="652676"/>
    <lineage>
        <taxon>unclassified sequences</taxon>
        <taxon>metagenomes</taxon>
        <taxon>ecological metagenomes</taxon>
    </lineage>
</organism>
<dbReference type="Gene3D" id="3.40.50.10240">
    <property type="entry name" value="Thiamin pyrophosphokinase, catalytic domain"/>
    <property type="match status" value="1"/>
</dbReference>
<keyword evidence="1 6" id="KW-0808">Transferase</keyword>
<keyword evidence="4" id="KW-0067">ATP-binding</keyword>
<gene>
    <name evidence="6" type="ORF">MNBD_ALPHA12-1115</name>
</gene>
<keyword evidence="3 6" id="KW-0418">Kinase</keyword>
<feature type="domain" description="Thiamin pyrophosphokinase catalytic" evidence="5">
    <location>
        <begin position="34"/>
        <end position="133"/>
    </location>
</feature>
<dbReference type="GO" id="GO:0030975">
    <property type="term" value="F:thiamine binding"/>
    <property type="evidence" value="ECO:0007669"/>
    <property type="project" value="InterPro"/>
</dbReference>
<dbReference type="InterPro" id="IPR006282">
    <property type="entry name" value="Thi_PPkinase"/>
</dbReference>
<proteinExistence type="predicted"/>
<reference evidence="6" key="1">
    <citation type="submission" date="2018-06" db="EMBL/GenBank/DDBJ databases">
        <authorList>
            <person name="Zhirakovskaya E."/>
        </authorList>
    </citation>
    <scope>NUCLEOTIDE SEQUENCE</scope>
</reference>
<name>A0A3B0TYR5_9ZZZZ</name>
<dbReference type="SUPFAM" id="SSF63862">
    <property type="entry name" value="Thiamin pyrophosphokinase, substrate-binding domain"/>
    <property type="match status" value="1"/>
</dbReference>
<dbReference type="NCBIfam" id="TIGR01378">
    <property type="entry name" value="thi_PPkinase"/>
    <property type="match status" value="1"/>
</dbReference>
<protein>
    <submittedName>
        <fullName evidence="6">Thiamin pyrophosphokinase</fullName>
        <ecNumber evidence="6">2.7.6.2</ecNumber>
    </submittedName>
</protein>
<dbReference type="PANTHER" id="PTHR41299:SF1">
    <property type="entry name" value="THIAMINE PYROPHOSPHOKINASE"/>
    <property type="match status" value="1"/>
</dbReference>
<evidence type="ECO:0000313" key="6">
    <source>
        <dbReference type="EMBL" id="VAW18597.1"/>
    </source>
</evidence>
<dbReference type="GO" id="GO:0004788">
    <property type="term" value="F:thiamine diphosphokinase activity"/>
    <property type="evidence" value="ECO:0007669"/>
    <property type="project" value="UniProtKB-EC"/>
</dbReference>
<evidence type="ECO:0000256" key="2">
    <source>
        <dbReference type="ARBA" id="ARBA00022741"/>
    </source>
</evidence>
<dbReference type="EC" id="2.7.6.2" evidence="6"/>
<dbReference type="InterPro" id="IPR036371">
    <property type="entry name" value="TPK_B1-bd_sf"/>
</dbReference>
<accession>A0A3B0TYR5</accession>
<evidence type="ECO:0000256" key="1">
    <source>
        <dbReference type="ARBA" id="ARBA00022679"/>
    </source>
</evidence>
<dbReference type="AlphaFoldDB" id="A0A3B0TYR5"/>